<dbReference type="Pfam" id="PF07751">
    <property type="entry name" value="Abi_2"/>
    <property type="match status" value="1"/>
</dbReference>
<reference evidence="1 2" key="1">
    <citation type="submission" date="2023-10" db="EMBL/GenBank/DDBJ databases">
        <title>Development of a sustainable strategy for remediation of hydrocarbon-contaminated territories based on the waste exchange concept.</title>
        <authorList>
            <person name="Krivoruchko A."/>
        </authorList>
    </citation>
    <scope>NUCLEOTIDE SEQUENCE [LARGE SCALE GENOMIC DNA]</scope>
    <source>
        <strain evidence="1 2">IEGM 1203</strain>
    </source>
</reference>
<sequence length="350" mass="39756">MSIPKPFLTISQQVDLLTSRGMEVPDRDAAERWLRAVGYYRLSGYWYPFWHRDDDDSTSERFIAGSTFSEVADLYEFDRHLKSRIMSALERVEVALRSQIGHTLGKHGPLAHLDPDNFSSAFVGSGDHMAWIATAFNRVKRGRSKDQFLKHHFDKYAGQIPIWVLTEVLDFSDLSKLYQGMKDSDRDEIAAWFGIVESAPPPSSRGSSARRRQRRRASSHNVGAGYILANWLEHLTIVRNICAHHARLWNRKLTPFGTPALARMDAFDGLPDDQSDNVYGTICVSGFLLRTTSVGSTWLPQLNQLVDRSFSAFSLRRPTEMGFPQNWQELPLWKSEPDTAEGGEDEHPSV</sequence>
<protein>
    <submittedName>
        <fullName evidence="1">Abi family protein</fullName>
    </submittedName>
</protein>
<gene>
    <name evidence="1" type="ORF">R3Q16_32335</name>
</gene>
<dbReference type="Proteomes" id="UP001185927">
    <property type="component" value="Unassembled WGS sequence"/>
</dbReference>
<comment type="caution">
    <text evidence="1">The sequence shown here is derived from an EMBL/GenBank/DDBJ whole genome shotgun (WGS) entry which is preliminary data.</text>
</comment>
<keyword evidence="2" id="KW-1185">Reference proteome</keyword>
<dbReference type="EMBL" id="JAWLKB010000038">
    <property type="protein sequence ID" value="MDV6271306.1"/>
    <property type="molecule type" value="Genomic_DNA"/>
</dbReference>
<dbReference type="RefSeq" id="WP_317545750.1">
    <property type="nucleotide sequence ID" value="NZ_JAWLKB010000038.1"/>
</dbReference>
<evidence type="ECO:0000313" key="1">
    <source>
        <dbReference type="EMBL" id="MDV6271306.1"/>
    </source>
</evidence>
<accession>A0ABU4C475</accession>
<dbReference type="InterPro" id="IPR017034">
    <property type="entry name" value="Abi_system_AbiD/AbiF"/>
</dbReference>
<name>A0ABU4C475_RHOGO</name>
<organism evidence="1 2">
    <name type="scientific">Rhodococcus globerulus</name>
    <dbReference type="NCBI Taxonomy" id="33008"/>
    <lineage>
        <taxon>Bacteria</taxon>
        <taxon>Bacillati</taxon>
        <taxon>Actinomycetota</taxon>
        <taxon>Actinomycetes</taxon>
        <taxon>Mycobacteriales</taxon>
        <taxon>Nocardiaceae</taxon>
        <taxon>Rhodococcus</taxon>
    </lineage>
</organism>
<dbReference type="PIRSF" id="PIRSF034934">
    <property type="entry name" value="AbiF_AbiD"/>
    <property type="match status" value="1"/>
</dbReference>
<evidence type="ECO:0000313" key="2">
    <source>
        <dbReference type="Proteomes" id="UP001185927"/>
    </source>
</evidence>
<proteinExistence type="predicted"/>
<dbReference type="InterPro" id="IPR011664">
    <property type="entry name" value="Abi_system_AbiD/AbiF-like"/>
</dbReference>